<reference evidence="3" key="1">
    <citation type="submission" date="2014-01" db="EMBL/GenBank/DDBJ databases">
        <authorList>
            <person name="Aslett M."/>
        </authorList>
    </citation>
    <scope>NUCLEOTIDE SEQUENCE</scope>
    <source>
        <strain evidence="3">CDC</strain>
    </source>
</reference>
<keyword evidence="1" id="KW-0732">Signal</keyword>
<dbReference type="Pfam" id="PF18638">
    <property type="entry name" value="CyRPA"/>
    <property type="match status" value="1"/>
</dbReference>
<accession>A0A060RU69</accession>
<feature type="signal peptide" evidence="1">
    <location>
        <begin position="1"/>
        <end position="23"/>
    </location>
</feature>
<evidence type="ECO:0000259" key="2">
    <source>
        <dbReference type="Pfam" id="PF18638"/>
    </source>
</evidence>
<dbReference type="Proteomes" id="UP000027581">
    <property type="component" value="Unassembled WGS sequence"/>
</dbReference>
<proteinExistence type="predicted"/>
<feature type="chain" id="PRO_5001586925" evidence="1">
    <location>
        <begin position="24"/>
        <end position="737"/>
    </location>
</feature>
<dbReference type="InterPro" id="IPR041396">
    <property type="entry name" value="CyRPA"/>
</dbReference>
<dbReference type="PhylomeDB" id="A0A060RU69"/>
<organism evidence="3 4">
    <name type="scientific">Plasmodium reichenowi</name>
    <dbReference type="NCBI Taxonomy" id="5854"/>
    <lineage>
        <taxon>Eukaryota</taxon>
        <taxon>Sar</taxon>
        <taxon>Alveolata</taxon>
        <taxon>Apicomplexa</taxon>
        <taxon>Aconoidasida</taxon>
        <taxon>Haemosporida</taxon>
        <taxon>Plasmodiidae</taxon>
        <taxon>Plasmodium</taxon>
        <taxon>Plasmodium (Laverania)</taxon>
    </lineage>
</organism>
<dbReference type="VEuPathDB" id="PlasmoDB:PRCDC_0512900"/>
<evidence type="ECO:0000313" key="4">
    <source>
        <dbReference type="Proteomes" id="UP000027581"/>
    </source>
</evidence>
<dbReference type="EMBL" id="HG810766">
    <property type="protein sequence ID" value="CDO63017.1"/>
    <property type="molecule type" value="Genomic_DNA"/>
</dbReference>
<keyword evidence="4" id="KW-1185">Reference proteome</keyword>
<reference evidence="3" key="2">
    <citation type="submission" date="2014-05" db="EMBL/GenBank/DDBJ databases">
        <title>The genome sequences of chimpanzee malaria parasites reveal the path to human adaptation.</title>
        <authorList>
            <person name="Otto T.D."/>
            <person name="Rayner J.C."/>
            <person name="Boehme U."/>
            <person name="Pain A."/>
            <person name="Spottiswoode N."/>
            <person name="Sanders M."/>
            <person name="Quail M."/>
            <person name="Ollomo B."/>
            <person name="Renaud F."/>
            <person name="Thomas A.W."/>
            <person name="Prugnolle F."/>
            <person name="Conway D.J."/>
            <person name="Newbold C."/>
            <person name="Berriman M."/>
        </authorList>
    </citation>
    <scope>NUCLEOTIDE SEQUENCE [LARGE SCALE GENOMIC DNA]</scope>
    <source>
        <strain evidence="3">CDC</strain>
    </source>
</reference>
<dbReference type="VEuPathDB" id="PlasmoDB:PRG01_0513000"/>
<gene>
    <name evidence="3" type="primary">PSOP12</name>
    <name evidence="3" type="ORF">PRCDC_0512900</name>
</gene>
<protein>
    <submittedName>
        <fullName evidence="3">Secreted ookinete protein, putative</fullName>
    </submittedName>
</protein>
<evidence type="ECO:0000256" key="1">
    <source>
        <dbReference type="SAM" id="SignalP"/>
    </source>
</evidence>
<sequence>MTFISTFSQLILYTHVLLNMCSGFYFEQAEELLVKNAHSDICKREHHISFNNEIIKLCLFSQPSGVHSKYNLIVNTLKEEKWEEKYKVLKENTFKILKYFYTFVNKNELVIIFCFNKLINKAPYECHRSINKVDGKGNEEQKVRINYNHIDPLSLVDYTSNTFDFLGTSYLLICGINENRKLSPGSHVFILCRASKDSGLTWGLTFSFYYPHAKSEVVYSKVVPKISYNEIGFLFFSPDVSTNKYIKCTYREGYHFDCDDIHFVEDKYLLDITKVRGYYLTILSNKKDKKEKVKLWYIYNSVITESMRNNAISVGKEYREGNLYLLNDSTVLYNYLNEKDSYLYLIKHKGSVKHCTLLYLKKRYANPGFVKEIKENHTTLIKDNSNNYRNVCNINYDDLSINLNDRYFIVSVYNGVKTDIRSCFYFSYDNILEPVNIINKIVKVYEYSNYSLYIFHINKDLESYFLFNKKMECFLGDDFYINLNINFINTYKLDNSSYNNNNNEKVVNLYPNNLIYYKLPSLNYKNTFLSNIHFPPYTKYVKLNDKEYIFKLPSYIEEDIHTELHFLQKDNKFYKKKTIFHKGGDNNDFVLGIDFSKKKNNICSYGYSKTSCEYTHIDINKINIKVPMNDEITSDITLAIICPVSKKNQNVCFHHTYDNGKKVLIRDHLYDRNGYLNVYPKIYIYTPKLNQIYEESKLVIRKEFIEIFKNNKCNYRNVILCKCYANNMYYDITFNLI</sequence>
<feature type="domain" description="Cysteine-rich protective antigen 6 bladed" evidence="2">
    <location>
        <begin position="41"/>
        <end position="342"/>
    </location>
</feature>
<evidence type="ECO:0000313" key="3">
    <source>
        <dbReference type="EMBL" id="CDO63017.1"/>
    </source>
</evidence>
<dbReference type="AlphaFoldDB" id="A0A060RU69"/>
<name>A0A060RU69_PLARE</name>